<dbReference type="FunFam" id="3.40.30.10:FF:000013">
    <property type="entry name" value="Blast:Protein SCO1 homolog, mitochondrial"/>
    <property type="match status" value="1"/>
</dbReference>
<evidence type="ECO:0000256" key="3">
    <source>
        <dbReference type="PIRSR" id="PIRSR603782-1"/>
    </source>
</evidence>
<evidence type="ECO:0000256" key="2">
    <source>
        <dbReference type="ARBA" id="ARBA00023008"/>
    </source>
</evidence>
<dbReference type="GO" id="GO:0046872">
    <property type="term" value="F:metal ion binding"/>
    <property type="evidence" value="ECO:0007669"/>
    <property type="project" value="UniProtKB-KW"/>
</dbReference>
<keyword evidence="3" id="KW-0479">Metal-binding</keyword>
<gene>
    <name evidence="5" type="ORF">SAMN06273572_101743</name>
</gene>
<feature type="binding site" evidence="3">
    <location>
        <position position="89"/>
    </location>
    <ligand>
        <name>Cu cation</name>
        <dbReference type="ChEBI" id="CHEBI:23378"/>
    </ligand>
</feature>
<dbReference type="InterPro" id="IPR003782">
    <property type="entry name" value="SCO1/SenC"/>
</dbReference>
<keyword evidence="4" id="KW-1015">Disulfide bond</keyword>
<protein>
    <submittedName>
        <fullName evidence="5">Protein SCO1/2</fullName>
    </submittedName>
</protein>
<dbReference type="Pfam" id="PF02630">
    <property type="entry name" value="SCO1-SenC"/>
    <property type="match status" value="1"/>
</dbReference>
<evidence type="ECO:0000313" key="6">
    <source>
        <dbReference type="Proteomes" id="UP000220034"/>
    </source>
</evidence>
<evidence type="ECO:0000256" key="1">
    <source>
        <dbReference type="ARBA" id="ARBA00010996"/>
    </source>
</evidence>
<dbReference type="PANTHER" id="PTHR12151:SF25">
    <property type="entry name" value="LINALOOL DEHYDRATASE_ISOMERASE DOMAIN-CONTAINING PROTEIN"/>
    <property type="match status" value="1"/>
</dbReference>
<keyword evidence="2 3" id="KW-0186">Copper</keyword>
<feature type="disulfide bond" description="Redox-active" evidence="4">
    <location>
        <begin position="85"/>
        <end position="89"/>
    </location>
</feature>
<reference evidence="6" key="1">
    <citation type="submission" date="2017-09" db="EMBL/GenBank/DDBJ databases">
        <authorList>
            <person name="Varghese N."/>
            <person name="Submissions S."/>
        </authorList>
    </citation>
    <scope>NUCLEOTIDE SEQUENCE [LARGE SCALE GENOMIC DNA]</scope>
    <source>
        <strain evidence="6">C7</strain>
    </source>
</reference>
<feature type="binding site" evidence="3">
    <location>
        <position position="173"/>
    </location>
    <ligand>
        <name>Cu cation</name>
        <dbReference type="ChEBI" id="CHEBI:23378"/>
    </ligand>
</feature>
<evidence type="ECO:0000313" key="5">
    <source>
        <dbReference type="EMBL" id="SOH92892.1"/>
    </source>
</evidence>
<comment type="similarity">
    <text evidence="1">Belongs to the SCO1/2 family.</text>
</comment>
<dbReference type="CDD" id="cd02968">
    <property type="entry name" value="SCO"/>
    <property type="match status" value="1"/>
</dbReference>
<dbReference type="EMBL" id="OCTN01000001">
    <property type="protein sequence ID" value="SOH92892.1"/>
    <property type="molecule type" value="Genomic_DNA"/>
</dbReference>
<name>A0A2C9CNT9_9RHOB</name>
<keyword evidence="6" id="KW-1185">Reference proteome</keyword>
<organism evidence="5 6">
    <name type="scientific">Pontivivens marinum</name>
    <dbReference type="NCBI Taxonomy" id="1690039"/>
    <lineage>
        <taxon>Bacteria</taxon>
        <taxon>Pseudomonadati</taxon>
        <taxon>Pseudomonadota</taxon>
        <taxon>Alphaproteobacteria</taxon>
        <taxon>Rhodobacterales</taxon>
        <taxon>Paracoccaceae</taxon>
        <taxon>Pontivivens</taxon>
    </lineage>
</organism>
<proteinExistence type="inferred from homology"/>
<sequence length="210" mass="22751">MESSMPRTAAIFAVSAVTIGLATTAYFVLSAESGDRFAQCRGGVVSGGGGAIGGPFSLISETGERVTETDVIDGLSLVYFGYTYCPDVCPVDLFRNGEAVRALDEQGIEVKPVFITVDPERDTVQQMAEYTDFMHPRMVGLTGPRADIEAAIAAYRVYSGRVGDDPQDYLMDHSSYSYLMDPNEGFLEFFPSSTPPEEMAERIACYAAEL</sequence>
<dbReference type="PANTHER" id="PTHR12151">
    <property type="entry name" value="ELECTRON TRANSPORT PROTIN SCO1/SENC FAMILY MEMBER"/>
    <property type="match status" value="1"/>
</dbReference>
<accession>A0A2C9CNT9</accession>
<dbReference type="Gene3D" id="3.40.30.10">
    <property type="entry name" value="Glutaredoxin"/>
    <property type="match status" value="1"/>
</dbReference>
<evidence type="ECO:0000256" key="4">
    <source>
        <dbReference type="PIRSR" id="PIRSR603782-2"/>
    </source>
</evidence>
<dbReference type="SUPFAM" id="SSF52833">
    <property type="entry name" value="Thioredoxin-like"/>
    <property type="match status" value="1"/>
</dbReference>
<dbReference type="Proteomes" id="UP000220034">
    <property type="component" value="Unassembled WGS sequence"/>
</dbReference>
<feature type="binding site" evidence="3">
    <location>
        <position position="85"/>
    </location>
    <ligand>
        <name>Cu cation</name>
        <dbReference type="ChEBI" id="CHEBI:23378"/>
    </ligand>
</feature>
<dbReference type="AlphaFoldDB" id="A0A2C9CNT9"/>
<dbReference type="InterPro" id="IPR036249">
    <property type="entry name" value="Thioredoxin-like_sf"/>
</dbReference>